<sequence>VTNDTTHLTAHGPADACQRDTELALAKNILQIEADAVSALIGRIDESFLGAVDLVSVCEGRIIATGMGKSGIIARKLAATLSSTGTAAYFVHPAEALHGDLGAIQTTDIVVSVSHSGETPELVRLLEMT</sequence>
<feature type="domain" description="SIS" evidence="1">
    <location>
        <begin position="51"/>
        <end position="129"/>
    </location>
</feature>
<dbReference type="InterPro" id="IPR001347">
    <property type="entry name" value="SIS_dom"/>
</dbReference>
<accession>A0A382HU14</accession>
<feature type="non-terminal residue" evidence="2">
    <location>
        <position position="1"/>
    </location>
</feature>
<dbReference type="Gene3D" id="3.40.50.10490">
    <property type="entry name" value="Glucose-6-phosphate isomerase like protein, domain 1"/>
    <property type="match status" value="1"/>
</dbReference>
<dbReference type="GO" id="GO:1901135">
    <property type="term" value="P:carbohydrate derivative metabolic process"/>
    <property type="evidence" value="ECO:0007669"/>
    <property type="project" value="InterPro"/>
</dbReference>
<reference evidence="2" key="1">
    <citation type="submission" date="2018-05" db="EMBL/GenBank/DDBJ databases">
        <authorList>
            <person name="Lanie J.A."/>
            <person name="Ng W.-L."/>
            <person name="Kazmierczak K.M."/>
            <person name="Andrzejewski T.M."/>
            <person name="Davidsen T.M."/>
            <person name="Wayne K.J."/>
            <person name="Tettelin H."/>
            <person name="Glass J.I."/>
            <person name="Rusch D."/>
            <person name="Podicherti R."/>
            <person name="Tsui H.-C.T."/>
            <person name="Winkler M.E."/>
        </authorList>
    </citation>
    <scope>NUCLEOTIDE SEQUENCE</scope>
</reference>
<protein>
    <recommendedName>
        <fullName evidence="1">SIS domain-containing protein</fullName>
    </recommendedName>
</protein>
<dbReference type="InterPro" id="IPR046348">
    <property type="entry name" value="SIS_dom_sf"/>
</dbReference>
<dbReference type="Pfam" id="PF01380">
    <property type="entry name" value="SIS"/>
    <property type="match status" value="1"/>
</dbReference>
<dbReference type="GO" id="GO:0097367">
    <property type="term" value="F:carbohydrate derivative binding"/>
    <property type="evidence" value="ECO:0007669"/>
    <property type="project" value="InterPro"/>
</dbReference>
<dbReference type="PANTHER" id="PTHR38418:SF2">
    <property type="entry name" value="SUGAR ISOMERASE, KPSF_GUTQ (AFU_ORTHOLOGUE AFUA_6G08860)"/>
    <property type="match status" value="1"/>
</dbReference>
<feature type="non-terminal residue" evidence="2">
    <location>
        <position position="129"/>
    </location>
</feature>
<name>A0A382HU14_9ZZZZ</name>
<gene>
    <name evidence="2" type="ORF">METZ01_LOCUS243523</name>
</gene>
<dbReference type="PANTHER" id="PTHR38418">
    <property type="entry name" value="SUGAR ISOMERASE, KPSF/GUTQ (AFU_ORTHOLOGUE AFUA_6G08860)"/>
    <property type="match status" value="1"/>
</dbReference>
<dbReference type="EMBL" id="UINC01063242">
    <property type="protein sequence ID" value="SVB90669.1"/>
    <property type="molecule type" value="Genomic_DNA"/>
</dbReference>
<dbReference type="PROSITE" id="PS51464">
    <property type="entry name" value="SIS"/>
    <property type="match status" value="1"/>
</dbReference>
<organism evidence="2">
    <name type="scientific">marine metagenome</name>
    <dbReference type="NCBI Taxonomy" id="408172"/>
    <lineage>
        <taxon>unclassified sequences</taxon>
        <taxon>metagenomes</taxon>
        <taxon>ecological metagenomes</taxon>
    </lineage>
</organism>
<dbReference type="SUPFAM" id="SSF53697">
    <property type="entry name" value="SIS domain"/>
    <property type="match status" value="1"/>
</dbReference>
<evidence type="ECO:0000259" key="1">
    <source>
        <dbReference type="PROSITE" id="PS51464"/>
    </source>
</evidence>
<dbReference type="AlphaFoldDB" id="A0A382HU14"/>
<evidence type="ECO:0000313" key="2">
    <source>
        <dbReference type="EMBL" id="SVB90669.1"/>
    </source>
</evidence>
<proteinExistence type="predicted"/>